<keyword evidence="2" id="KW-1185">Reference proteome</keyword>
<feature type="non-terminal residue" evidence="1">
    <location>
        <position position="116"/>
    </location>
</feature>
<sequence>VKKKNKISVIAFTPVIASTLATTSTLTVAEVLTSFIRKKGKSEMEDVLIRPFDKELQVLPLTHITKRRRTKKGREEQYFNKEEYLSTRKRKQDRVLDYLKKINKEVGDLRKEILDI</sequence>
<reference evidence="1" key="1">
    <citation type="submission" date="2021-06" db="EMBL/GenBank/DDBJ databases">
        <authorList>
            <person name="Kallberg Y."/>
            <person name="Tangrot J."/>
            <person name="Rosling A."/>
        </authorList>
    </citation>
    <scope>NUCLEOTIDE SEQUENCE</scope>
    <source>
        <strain evidence="1">AZ414A</strain>
    </source>
</reference>
<accession>A0A9N9CUR6</accession>
<dbReference type="OrthoDB" id="2482502at2759"/>
<proteinExistence type="predicted"/>
<comment type="caution">
    <text evidence="1">The sequence shown here is derived from an EMBL/GenBank/DDBJ whole genome shotgun (WGS) entry which is preliminary data.</text>
</comment>
<protein>
    <submittedName>
        <fullName evidence="1">8965_t:CDS:1</fullName>
    </submittedName>
</protein>
<name>A0A9N9CUR6_9GLOM</name>
<dbReference type="EMBL" id="CAJVPK010002415">
    <property type="protein sequence ID" value="CAG8612519.1"/>
    <property type="molecule type" value="Genomic_DNA"/>
</dbReference>
<gene>
    <name evidence="1" type="ORF">DEBURN_LOCUS10036</name>
</gene>
<evidence type="ECO:0000313" key="2">
    <source>
        <dbReference type="Proteomes" id="UP000789706"/>
    </source>
</evidence>
<dbReference type="AlphaFoldDB" id="A0A9N9CUR6"/>
<dbReference type="Proteomes" id="UP000789706">
    <property type="component" value="Unassembled WGS sequence"/>
</dbReference>
<organism evidence="1 2">
    <name type="scientific">Diversispora eburnea</name>
    <dbReference type="NCBI Taxonomy" id="1213867"/>
    <lineage>
        <taxon>Eukaryota</taxon>
        <taxon>Fungi</taxon>
        <taxon>Fungi incertae sedis</taxon>
        <taxon>Mucoromycota</taxon>
        <taxon>Glomeromycotina</taxon>
        <taxon>Glomeromycetes</taxon>
        <taxon>Diversisporales</taxon>
        <taxon>Diversisporaceae</taxon>
        <taxon>Diversispora</taxon>
    </lineage>
</organism>
<evidence type="ECO:0000313" key="1">
    <source>
        <dbReference type="EMBL" id="CAG8612519.1"/>
    </source>
</evidence>